<name>A0A381SUM6_9ZZZZ</name>
<dbReference type="AlphaFoldDB" id="A0A381SUM6"/>
<accession>A0A381SUM6</accession>
<reference evidence="1" key="1">
    <citation type="submission" date="2018-05" db="EMBL/GenBank/DDBJ databases">
        <authorList>
            <person name="Lanie J.A."/>
            <person name="Ng W.-L."/>
            <person name="Kazmierczak K.M."/>
            <person name="Andrzejewski T.M."/>
            <person name="Davidsen T.M."/>
            <person name="Wayne K.J."/>
            <person name="Tettelin H."/>
            <person name="Glass J.I."/>
            <person name="Rusch D."/>
            <person name="Podicherti R."/>
            <person name="Tsui H.-C.T."/>
            <person name="Winkler M.E."/>
        </authorList>
    </citation>
    <scope>NUCLEOTIDE SEQUENCE</scope>
</reference>
<evidence type="ECO:0000313" key="1">
    <source>
        <dbReference type="EMBL" id="SVA07018.1"/>
    </source>
</evidence>
<gene>
    <name evidence="1" type="ORF">METZ01_LOCUS59872</name>
</gene>
<protein>
    <submittedName>
        <fullName evidence="1">Uncharacterized protein</fullName>
    </submittedName>
</protein>
<sequence>MKKILIITLAFMAFLSYAESEYEFEPVSNKAEYYSGKFNKGKDMQDLLLWAEKFVKWSEQNDFRKSTLTAIFTPYFHDQLDEQDFVWLNLIPNSTEQYSSLGYWIKNGGKLFATLPATNSRVIDVIQWPVSVPEGEFSDLGIVRFSRCKLEEGVNLRQAFDAYKRFAIKARSTGDNMGRKILFSPTGAGDQDYDYVYLLHANSWDDFGMGYDNYGENLVNTPEAQALNSIANCSNARTYSTNTVKRPGGF</sequence>
<proteinExistence type="predicted"/>
<organism evidence="1">
    <name type="scientific">marine metagenome</name>
    <dbReference type="NCBI Taxonomy" id="408172"/>
    <lineage>
        <taxon>unclassified sequences</taxon>
        <taxon>metagenomes</taxon>
        <taxon>ecological metagenomes</taxon>
    </lineage>
</organism>
<dbReference type="EMBL" id="UINC01003516">
    <property type="protein sequence ID" value="SVA07018.1"/>
    <property type="molecule type" value="Genomic_DNA"/>
</dbReference>